<dbReference type="Pfam" id="PF08447">
    <property type="entry name" value="PAS_3"/>
    <property type="match status" value="1"/>
</dbReference>
<dbReference type="Pfam" id="PF02518">
    <property type="entry name" value="HATPase_c"/>
    <property type="match status" value="1"/>
</dbReference>
<dbReference type="PROSITE" id="PS50109">
    <property type="entry name" value="HIS_KIN"/>
    <property type="match status" value="1"/>
</dbReference>
<keyword evidence="6" id="KW-0812">Transmembrane</keyword>
<dbReference type="CDD" id="cd16922">
    <property type="entry name" value="HATPase_EvgS-ArcB-TorS-like"/>
    <property type="match status" value="1"/>
</dbReference>
<dbReference type="InterPro" id="IPR013655">
    <property type="entry name" value="PAS_fold_3"/>
</dbReference>
<evidence type="ECO:0000256" key="9">
    <source>
        <dbReference type="ARBA" id="ARBA00022989"/>
    </source>
</evidence>
<dbReference type="GO" id="GO:0000155">
    <property type="term" value="F:phosphorelay sensor kinase activity"/>
    <property type="evidence" value="ECO:0007669"/>
    <property type="project" value="InterPro"/>
</dbReference>
<dbReference type="SUPFAM" id="SSF47384">
    <property type="entry name" value="Homodimeric domain of signal transducing histidine kinase"/>
    <property type="match status" value="1"/>
</dbReference>
<dbReference type="SUPFAM" id="SSF52172">
    <property type="entry name" value="CheY-like"/>
    <property type="match status" value="1"/>
</dbReference>
<name>A0A3D8VEQ7_9GAMM</name>
<evidence type="ECO:0000259" key="15">
    <source>
        <dbReference type="PROSITE" id="PS50110"/>
    </source>
</evidence>
<dbReference type="Gene3D" id="1.10.287.130">
    <property type="match status" value="1"/>
</dbReference>
<dbReference type="InterPro" id="IPR036890">
    <property type="entry name" value="HATPase_C_sf"/>
</dbReference>
<evidence type="ECO:0000256" key="3">
    <source>
        <dbReference type="ARBA" id="ARBA00012438"/>
    </source>
</evidence>
<feature type="signal peptide" evidence="13">
    <location>
        <begin position="1"/>
        <end position="30"/>
    </location>
</feature>
<dbReference type="InterPro" id="IPR003661">
    <property type="entry name" value="HisK_dim/P_dom"/>
</dbReference>
<keyword evidence="18" id="KW-1185">Reference proteome</keyword>
<dbReference type="SUPFAM" id="SSF53850">
    <property type="entry name" value="Periplasmic binding protein-like II"/>
    <property type="match status" value="2"/>
</dbReference>
<dbReference type="InterPro" id="IPR035965">
    <property type="entry name" value="PAS-like_dom_sf"/>
</dbReference>
<dbReference type="SUPFAM" id="SSF55874">
    <property type="entry name" value="ATPase domain of HSP90 chaperone/DNA topoisomerase II/histidine kinase"/>
    <property type="match status" value="1"/>
</dbReference>
<dbReference type="PANTHER" id="PTHR45339">
    <property type="entry name" value="HYBRID SIGNAL TRANSDUCTION HISTIDINE KINASE J"/>
    <property type="match status" value="1"/>
</dbReference>
<keyword evidence="9" id="KW-1133">Transmembrane helix</keyword>
<reference evidence="17 18" key="1">
    <citation type="submission" date="2018-08" db="EMBL/GenBank/DDBJ databases">
        <title>Lysobacter soli KCTC 22011, whole genome shotgun sequence.</title>
        <authorList>
            <person name="Zhang X."/>
            <person name="Feng G."/>
            <person name="Zhu H."/>
        </authorList>
    </citation>
    <scope>NUCLEOTIDE SEQUENCE [LARGE SCALE GENOMIC DNA]</scope>
    <source>
        <strain evidence="17 18">KCTC 22011</strain>
    </source>
</reference>
<keyword evidence="4" id="KW-1003">Cell membrane</keyword>
<evidence type="ECO:0000256" key="12">
    <source>
        <dbReference type="PROSITE-ProRule" id="PRU00169"/>
    </source>
</evidence>
<dbReference type="SMART" id="SM00388">
    <property type="entry name" value="HisKA"/>
    <property type="match status" value="1"/>
</dbReference>
<dbReference type="PROSITE" id="PS50110">
    <property type="entry name" value="RESPONSE_REGULATORY"/>
    <property type="match status" value="1"/>
</dbReference>
<proteinExistence type="predicted"/>
<keyword evidence="11" id="KW-0472">Membrane</keyword>
<feature type="domain" description="Histidine kinase" evidence="14">
    <location>
        <begin position="858"/>
        <end position="1079"/>
    </location>
</feature>
<evidence type="ECO:0000256" key="13">
    <source>
        <dbReference type="SAM" id="SignalP"/>
    </source>
</evidence>
<comment type="subcellular location">
    <subcellularLocation>
        <location evidence="2">Cell membrane</location>
        <topology evidence="2">Multi-pass membrane protein</topology>
    </subcellularLocation>
</comment>
<dbReference type="GO" id="GO:0005886">
    <property type="term" value="C:plasma membrane"/>
    <property type="evidence" value="ECO:0007669"/>
    <property type="project" value="UniProtKB-SubCell"/>
</dbReference>
<keyword evidence="13" id="KW-0732">Signal</keyword>
<evidence type="ECO:0000256" key="2">
    <source>
        <dbReference type="ARBA" id="ARBA00004651"/>
    </source>
</evidence>
<protein>
    <recommendedName>
        <fullName evidence="3">histidine kinase</fullName>
        <ecNumber evidence="3">2.7.13.3</ecNumber>
    </recommendedName>
</protein>
<dbReference type="Pfam" id="PF00497">
    <property type="entry name" value="SBP_bac_3"/>
    <property type="match status" value="2"/>
</dbReference>
<dbReference type="InterPro" id="IPR013656">
    <property type="entry name" value="PAS_4"/>
</dbReference>
<dbReference type="CDD" id="cd00082">
    <property type="entry name" value="HisKA"/>
    <property type="match status" value="1"/>
</dbReference>
<dbReference type="PRINTS" id="PR00344">
    <property type="entry name" value="BCTRLSENSOR"/>
</dbReference>
<dbReference type="InterPro" id="IPR000014">
    <property type="entry name" value="PAS"/>
</dbReference>
<keyword evidence="5 12" id="KW-0597">Phosphoprotein</keyword>
<keyword evidence="10" id="KW-0902">Two-component regulatory system</keyword>
<feature type="domain" description="PAS" evidence="16">
    <location>
        <begin position="586"/>
        <end position="625"/>
    </location>
</feature>
<dbReference type="RefSeq" id="WP_115842025.1">
    <property type="nucleotide sequence ID" value="NZ_CP183976.1"/>
</dbReference>
<dbReference type="FunFam" id="3.30.565.10:FF:000010">
    <property type="entry name" value="Sensor histidine kinase RcsC"/>
    <property type="match status" value="1"/>
</dbReference>
<dbReference type="Gene3D" id="3.40.190.10">
    <property type="entry name" value="Periplasmic binding protein-like II"/>
    <property type="match status" value="4"/>
</dbReference>
<dbReference type="InterPro" id="IPR005467">
    <property type="entry name" value="His_kinase_dom"/>
</dbReference>
<evidence type="ECO:0000256" key="11">
    <source>
        <dbReference type="ARBA" id="ARBA00023136"/>
    </source>
</evidence>
<gene>
    <name evidence="17" type="ORF">DX912_08355</name>
</gene>
<keyword evidence="8" id="KW-0067">ATP-binding</keyword>
<dbReference type="Gene3D" id="3.30.565.10">
    <property type="entry name" value="Histidine kinase-like ATPase, C-terminal domain"/>
    <property type="match status" value="1"/>
</dbReference>
<dbReference type="SMART" id="SM00448">
    <property type="entry name" value="REC"/>
    <property type="match status" value="1"/>
</dbReference>
<dbReference type="NCBIfam" id="TIGR00229">
    <property type="entry name" value="sensory_box"/>
    <property type="match status" value="1"/>
</dbReference>
<dbReference type="InterPro" id="IPR004358">
    <property type="entry name" value="Sig_transdc_His_kin-like_C"/>
</dbReference>
<dbReference type="InterPro" id="IPR001789">
    <property type="entry name" value="Sig_transdc_resp-reg_receiver"/>
</dbReference>
<dbReference type="CDD" id="cd00130">
    <property type="entry name" value="PAS"/>
    <property type="match status" value="1"/>
</dbReference>
<accession>A0A3D8VEQ7</accession>
<comment type="catalytic activity">
    <reaction evidence="1">
        <text>ATP + protein L-histidine = ADP + protein N-phospho-L-histidine.</text>
        <dbReference type="EC" id="2.7.13.3"/>
    </reaction>
</comment>
<evidence type="ECO:0000313" key="17">
    <source>
        <dbReference type="EMBL" id="RDY67902.1"/>
    </source>
</evidence>
<evidence type="ECO:0000256" key="7">
    <source>
        <dbReference type="ARBA" id="ARBA00022741"/>
    </source>
</evidence>
<feature type="chain" id="PRO_5017725775" description="histidine kinase" evidence="13">
    <location>
        <begin position="31"/>
        <end position="1446"/>
    </location>
</feature>
<evidence type="ECO:0000256" key="1">
    <source>
        <dbReference type="ARBA" id="ARBA00000085"/>
    </source>
</evidence>
<dbReference type="Pfam" id="PF00072">
    <property type="entry name" value="Response_reg"/>
    <property type="match status" value="1"/>
</dbReference>
<comment type="caution">
    <text evidence="17">The sequence shown here is derived from an EMBL/GenBank/DDBJ whole genome shotgun (WGS) entry which is preliminary data.</text>
</comment>
<dbReference type="EC" id="2.7.13.3" evidence="3"/>
<dbReference type="Gene3D" id="3.30.450.20">
    <property type="entry name" value="PAS domain"/>
    <property type="match status" value="2"/>
</dbReference>
<dbReference type="InterPro" id="IPR001638">
    <property type="entry name" value="Solute-binding_3/MltF_N"/>
</dbReference>
<dbReference type="Gene3D" id="3.40.50.2300">
    <property type="match status" value="1"/>
</dbReference>
<dbReference type="PROSITE" id="PS50112">
    <property type="entry name" value="PAS"/>
    <property type="match status" value="2"/>
</dbReference>
<dbReference type="SMART" id="SM00091">
    <property type="entry name" value="PAS"/>
    <property type="match status" value="2"/>
</dbReference>
<evidence type="ECO:0000259" key="16">
    <source>
        <dbReference type="PROSITE" id="PS50112"/>
    </source>
</evidence>
<dbReference type="SUPFAM" id="SSF55785">
    <property type="entry name" value="PYP-like sensor domain (PAS domain)"/>
    <property type="match status" value="2"/>
</dbReference>
<dbReference type="Proteomes" id="UP000256829">
    <property type="component" value="Unassembled WGS sequence"/>
</dbReference>
<feature type="domain" description="PAS" evidence="16">
    <location>
        <begin position="709"/>
        <end position="785"/>
    </location>
</feature>
<evidence type="ECO:0000256" key="5">
    <source>
        <dbReference type="ARBA" id="ARBA00022553"/>
    </source>
</evidence>
<evidence type="ECO:0000256" key="6">
    <source>
        <dbReference type="ARBA" id="ARBA00022692"/>
    </source>
</evidence>
<dbReference type="SMART" id="SM00062">
    <property type="entry name" value="PBPb"/>
    <property type="match status" value="2"/>
</dbReference>
<dbReference type="InterPro" id="IPR011006">
    <property type="entry name" value="CheY-like_superfamily"/>
</dbReference>
<evidence type="ECO:0000256" key="10">
    <source>
        <dbReference type="ARBA" id="ARBA00023012"/>
    </source>
</evidence>
<evidence type="ECO:0000256" key="8">
    <source>
        <dbReference type="ARBA" id="ARBA00022840"/>
    </source>
</evidence>
<feature type="modified residue" description="4-aspartylphosphate" evidence="12">
    <location>
        <position position="1262"/>
    </location>
</feature>
<feature type="domain" description="Response regulatory" evidence="15">
    <location>
        <begin position="1213"/>
        <end position="1330"/>
    </location>
</feature>
<sequence length="1446" mass="157828">MSLGTSWHRHRLAWPCLLLISLFLSAWAHAQPAPGRSQATAALRISLTPSEQAWRRAHPVVQVGVFAGDFVPFEAWRGGRPEGLGVDYMRMLAARAGMQLEFHPYTDWEGIAVGESKQAPPYDVLLAQPVIGQRMERFHMLRPFVSSQQIMLVARKGDVQIRSARDLDSARVTIERRFLLSAKVFAERHPRATLVYAADGHEALDMLARGQADAYLGVTLPRTTALVRQRRADDVAILGPLDLPTFELAPAVRRDRNELASILRKAEAAIPEREVEQMRLRWGAGDVPSLATSHAVGLTRTEREWIASLPVLRVGYEVDRFPYSFLARESGFDGIAANYLELIQRKLGLRVELVPAADWNSLQRMALANEIDLIAAGSTGDIDGDEMVFSRSYEDFPQVIVARLHGPAIASPSDLGGLTVAVRDEPGVLASLHALLPQTKLRTVGGNEAGLALVANGGADAYIGTLPAIDALIRNRYAGELRVVGPAGFDTELAFGVQRQYEPLIPLIDRVLDSTAEDQRQAIRARWLTTDYVYGLPWRWVLLATVAALLVLGAIGLAYARLRRASRLQARAEAALAAQLHFQQALLENIPYAVFVKDREGRYITVNRAYEAMFGVAREQLVGRTARQSAHASGIDDDVLTGEDMHVLATGQGTRRELTVPAQAGRDGLRHLIVWRHPLAAAEDGPLRLIGTIVEVTDIREAEARARASEQQLHDITQAMPGTVFQARVSPDGQRRFTYVAGDTAGMLGLPPDEVLHRESLVFARLHPDDQPRVEQAIDTAVRTLRPIPAFDVRIRIGDDWRWLRTEGGTPRRLDDGAVEWSGYWVDTTELHAQAQALGEAKAQAESAVAAKSIFLAAMSHEIRTPMTGVLGLMELLAHTRLDHEQSGMAMMARDSARALLQILDDILDYSRIESGRLAISDTDFDLRELVDSVAGLFGVRAKEGGVRLYSIVDWRLATRFRGDAMRIRQIIANLLSNALKFTAQGHVALQVRLLAESDRGQQLRIEVVDTGIGIARENLARLFQPFTQAEESTTRRYGGTGLGLSISRRLAEMMGGSLHLESEPGDGTRAVLELPLAVVQPLQGRPEFEGRTAVVCVADELRSQEIGNGLSSFGFSLIEAEASDLVEFDAGDMDLLFADAAMAIPAALADRPRVLVTSDDTPSTPDDDRVRMAGDPQTTRALARACHEALGLVVPDAGAADSTLESVTHEARILVAEDHPINRAVIGRQLDSLGYAYAMATNGEEALAELQRAHYDLLLTDCHMPVMDGYALTRAVRASETGGTHLPIVGLSASVLPEQIQRCRDAGMDDFLGKPIQMDALAAKLSSLLLSPGAAHALFVGGEPAGLDRLRTMYEDESDYRRVLGELLAISRSELAELDEAIDAGDPARQRELLHRIEGALVLVGAHMAPPDDSSRDVALRRAAIVATLDSIASSLRDAPSDAIG</sequence>
<dbReference type="PANTHER" id="PTHR45339:SF1">
    <property type="entry name" value="HYBRID SIGNAL TRANSDUCTION HISTIDINE KINASE J"/>
    <property type="match status" value="1"/>
</dbReference>
<keyword evidence="7" id="KW-0547">Nucleotide-binding</keyword>
<evidence type="ECO:0000259" key="14">
    <source>
        <dbReference type="PROSITE" id="PS50109"/>
    </source>
</evidence>
<evidence type="ECO:0000256" key="4">
    <source>
        <dbReference type="ARBA" id="ARBA00022475"/>
    </source>
</evidence>
<dbReference type="CDD" id="cd01007">
    <property type="entry name" value="PBP2_BvgS_HisK_like"/>
    <property type="match status" value="2"/>
</dbReference>
<dbReference type="CDD" id="cd17546">
    <property type="entry name" value="REC_hyHK_CKI1_RcsC-like"/>
    <property type="match status" value="1"/>
</dbReference>
<dbReference type="GO" id="GO:0005524">
    <property type="term" value="F:ATP binding"/>
    <property type="evidence" value="ECO:0007669"/>
    <property type="project" value="UniProtKB-KW"/>
</dbReference>
<dbReference type="Pfam" id="PF00512">
    <property type="entry name" value="HisKA"/>
    <property type="match status" value="1"/>
</dbReference>
<dbReference type="InterPro" id="IPR003594">
    <property type="entry name" value="HATPase_dom"/>
</dbReference>
<dbReference type="SMART" id="SM00387">
    <property type="entry name" value="HATPase_c"/>
    <property type="match status" value="1"/>
</dbReference>
<dbReference type="SUPFAM" id="SSF47226">
    <property type="entry name" value="Histidine-containing phosphotransfer domain, HPT domain"/>
    <property type="match status" value="1"/>
</dbReference>
<dbReference type="InterPro" id="IPR036641">
    <property type="entry name" value="HPT_dom_sf"/>
</dbReference>
<dbReference type="Pfam" id="PF08448">
    <property type="entry name" value="PAS_4"/>
    <property type="match status" value="1"/>
</dbReference>
<dbReference type="EMBL" id="QTJR01000004">
    <property type="protein sequence ID" value="RDY67902.1"/>
    <property type="molecule type" value="Genomic_DNA"/>
</dbReference>
<organism evidence="17 18">
    <name type="scientific">Lysobacter soli</name>
    <dbReference type="NCBI Taxonomy" id="453783"/>
    <lineage>
        <taxon>Bacteria</taxon>
        <taxon>Pseudomonadati</taxon>
        <taxon>Pseudomonadota</taxon>
        <taxon>Gammaproteobacteria</taxon>
        <taxon>Lysobacterales</taxon>
        <taxon>Lysobacteraceae</taxon>
        <taxon>Lysobacter</taxon>
    </lineage>
</organism>
<dbReference type="InterPro" id="IPR036097">
    <property type="entry name" value="HisK_dim/P_sf"/>
</dbReference>
<evidence type="ECO:0000313" key="18">
    <source>
        <dbReference type="Proteomes" id="UP000256829"/>
    </source>
</evidence>